<dbReference type="Pfam" id="PF02585">
    <property type="entry name" value="PIG-L"/>
    <property type="match status" value="1"/>
</dbReference>
<keyword evidence="1" id="KW-0862">Zinc</keyword>
<evidence type="ECO:0000256" key="1">
    <source>
        <dbReference type="ARBA" id="ARBA00022833"/>
    </source>
</evidence>
<protein>
    <submittedName>
        <fullName evidence="2">PIG-L family deacetylase</fullName>
    </submittedName>
</protein>
<organism evidence="2 3">
    <name type="scientific">Nesterenkonia aethiopica</name>
    <dbReference type="NCBI Taxonomy" id="269144"/>
    <lineage>
        <taxon>Bacteria</taxon>
        <taxon>Bacillati</taxon>
        <taxon>Actinomycetota</taxon>
        <taxon>Actinomycetes</taxon>
        <taxon>Micrococcales</taxon>
        <taxon>Micrococcaceae</taxon>
        <taxon>Nesterenkonia</taxon>
    </lineage>
</organism>
<reference evidence="3" key="1">
    <citation type="journal article" date="2019" name="Int. J. Syst. Evol. Microbiol.">
        <title>The Global Catalogue of Microorganisms (GCM) 10K type strain sequencing project: providing services to taxonomists for standard genome sequencing and annotation.</title>
        <authorList>
            <consortium name="The Broad Institute Genomics Platform"/>
            <consortium name="The Broad Institute Genome Sequencing Center for Infectious Disease"/>
            <person name="Wu L."/>
            <person name="Ma J."/>
        </authorList>
    </citation>
    <scope>NUCLEOTIDE SEQUENCE [LARGE SCALE GENOMIC DNA]</scope>
    <source>
        <strain evidence="3">JCM 14309</strain>
    </source>
</reference>
<dbReference type="SUPFAM" id="SSF102588">
    <property type="entry name" value="LmbE-like"/>
    <property type="match status" value="1"/>
</dbReference>
<comment type="caution">
    <text evidence="2">The sequence shown here is derived from an EMBL/GenBank/DDBJ whole genome shotgun (WGS) entry which is preliminary data.</text>
</comment>
<keyword evidence="3" id="KW-1185">Reference proteome</keyword>
<sequence length="274" mass="30265">MTRDRRSTLHSPDALIDVLGARRVLAFGAHPDDVDFGAAATVAALAERGVDVTLCLLTAGDAGGFETGHDRVEMARRRQAEQEEAAAVLGVREVILLDEKDGWVEPTADLIRQIVRVMRQVRPDVVMSPHPERAWDRMQKSHPDHLACGEAVVRACYPAVENPFAFPELAEQEGLEAFKIRHLMLMAAPEERVNLRVEVSGYEDRKLEALRQHFSQHPDPARMEEFVLTRLRRIHAAAGIVDTSSEGPAEGLAGGLAEDFHWVVVNGPDTFAGF</sequence>
<proteinExistence type="predicted"/>
<name>A0ABP6M1P6_9MICC</name>
<dbReference type="PANTHER" id="PTHR12993:SF28">
    <property type="entry name" value="LMBE FAMILY PROTEIN"/>
    <property type="match status" value="1"/>
</dbReference>
<dbReference type="Gene3D" id="3.40.50.10320">
    <property type="entry name" value="LmbE-like"/>
    <property type="match status" value="1"/>
</dbReference>
<evidence type="ECO:0000313" key="3">
    <source>
        <dbReference type="Proteomes" id="UP001500236"/>
    </source>
</evidence>
<accession>A0ABP6M1P6</accession>
<evidence type="ECO:0000313" key="2">
    <source>
        <dbReference type="EMBL" id="GAA3072252.1"/>
    </source>
</evidence>
<gene>
    <name evidence="2" type="ORF">GCM10010529_25510</name>
</gene>
<dbReference type="InterPro" id="IPR003737">
    <property type="entry name" value="GlcNAc_PI_deacetylase-related"/>
</dbReference>
<dbReference type="InterPro" id="IPR024078">
    <property type="entry name" value="LmbE-like_dom_sf"/>
</dbReference>
<dbReference type="PANTHER" id="PTHR12993">
    <property type="entry name" value="N-ACETYLGLUCOSAMINYL-PHOSPHATIDYLINOSITOL DE-N-ACETYLASE-RELATED"/>
    <property type="match status" value="1"/>
</dbReference>
<dbReference type="Proteomes" id="UP001500236">
    <property type="component" value="Unassembled WGS sequence"/>
</dbReference>
<dbReference type="EMBL" id="BAAAVT010000017">
    <property type="protein sequence ID" value="GAA3072252.1"/>
    <property type="molecule type" value="Genomic_DNA"/>
</dbReference>
<dbReference type="RefSeq" id="WP_344682635.1">
    <property type="nucleotide sequence ID" value="NZ_BAAAVT010000017.1"/>
</dbReference>